<dbReference type="SUPFAM" id="SSF55729">
    <property type="entry name" value="Acyl-CoA N-acyltransferases (Nat)"/>
    <property type="match status" value="1"/>
</dbReference>
<proteinExistence type="predicted"/>
<sequence length="244" mass="27547">MAEAHPPRGYRIFALPRNCPDPSIWKDLVERQKNFRLMALQNSPEAFSSTYEQEMQFAFETWENRLKDTQATTFVAVATLESRDPGKRGNLDMSAILAGDWLGHLVLFEIGDDSENSPSKASSSTDSEDQAGDALPVRRFRLAGMFVKPATQRMGVGRTLLEHAIWTIRSQVGKDVRFTLVVDADNDAALALYERSGFRVVREEWYESSPQDRAGIYAQQEPPRKLATHMEYQARASSVNRKSS</sequence>
<dbReference type="PANTHER" id="PTHR43420:SF47">
    <property type="entry name" value="N-ACETYLTRANSFERASE DOMAIN-CONTAINING PROTEIN"/>
    <property type="match status" value="1"/>
</dbReference>
<evidence type="ECO:0000259" key="3">
    <source>
        <dbReference type="PROSITE" id="PS51186"/>
    </source>
</evidence>
<evidence type="ECO:0000313" key="5">
    <source>
        <dbReference type="Proteomes" id="UP001456524"/>
    </source>
</evidence>
<dbReference type="Pfam" id="PF00583">
    <property type="entry name" value="Acetyltransf_1"/>
    <property type="match status" value="1"/>
</dbReference>
<evidence type="ECO:0000256" key="2">
    <source>
        <dbReference type="ARBA" id="ARBA00023315"/>
    </source>
</evidence>
<dbReference type="InterPro" id="IPR000182">
    <property type="entry name" value="GNAT_dom"/>
</dbReference>
<keyword evidence="1" id="KW-0808">Transferase</keyword>
<gene>
    <name evidence="4" type="ORF">IWX90DRAFT_226757</name>
</gene>
<comment type="caution">
    <text evidence="4">The sequence shown here is derived from an EMBL/GenBank/DDBJ whole genome shotgun (WGS) entry which is preliminary data.</text>
</comment>
<dbReference type="InterPro" id="IPR016181">
    <property type="entry name" value="Acyl_CoA_acyltransferase"/>
</dbReference>
<protein>
    <recommendedName>
        <fullName evidence="3">N-acetyltransferase domain-containing protein</fullName>
    </recommendedName>
</protein>
<keyword evidence="2" id="KW-0012">Acyltransferase</keyword>
<evidence type="ECO:0000256" key="1">
    <source>
        <dbReference type="ARBA" id="ARBA00022679"/>
    </source>
</evidence>
<evidence type="ECO:0000313" key="4">
    <source>
        <dbReference type="EMBL" id="KAK8166888.1"/>
    </source>
</evidence>
<dbReference type="Gene3D" id="3.40.630.30">
    <property type="match status" value="1"/>
</dbReference>
<name>A0ABR1XUH3_9PEZI</name>
<accession>A0ABR1XUH3</accession>
<dbReference type="InterPro" id="IPR050680">
    <property type="entry name" value="YpeA/RimI_acetyltransf"/>
</dbReference>
<dbReference type="PROSITE" id="PS51186">
    <property type="entry name" value="GNAT"/>
    <property type="match status" value="1"/>
</dbReference>
<dbReference type="PANTHER" id="PTHR43420">
    <property type="entry name" value="ACETYLTRANSFERASE"/>
    <property type="match status" value="1"/>
</dbReference>
<dbReference type="EMBL" id="JBBWUH010000005">
    <property type="protein sequence ID" value="KAK8166888.1"/>
    <property type="molecule type" value="Genomic_DNA"/>
</dbReference>
<organism evidence="4 5">
    <name type="scientific">Phyllosticta citrichinensis</name>
    <dbReference type="NCBI Taxonomy" id="1130410"/>
    <lineage>
        <taxon>Eukaryota</taxon>
        <taxon>Fungi</taxon>
        <taxon>Dikarya</taxon>
        <taxon>Ascomycota</taxon>
        <taxon>Pezizomycotina</taxon>
        <taxon>Dothideomycetes</taxon>
        <taxon>Dothideomycetes incertae sedis</taxon>
        <taxon>Botryosphaeriales</taxon>
        <taxon>Phyllostictaceae</taxon>
        <taxon>Phyllosticta</taxon>
    </lineage>
</organism>
<keyword evidence="5" id="KW-1185">Reference proteome</keyword>
<reference evidence="4 5" key="1">
    <citation type="journal article" date="2022" name="G3 (Bethesda)">
        <title>Enemy or ally: a genomic approach to elucidate the lifestyle of Phyllosticta citrichinaensis.</title>
        <authorList>
            <person name="Buijs V.A."/>
            <person name="Groenewald J.Z."/>
            <person name="Haridas S."/>
            <person name="LaButti K.M."/>
            <person name="Lipzen A."/>
            <person name="Martin F.M."/>
            <person name="Barry K."/>
            <person name="Grigoriev I.V."/>
            <person name="Crous P.W."/>
            <person name="Seidl M.F."/>
        </authorList>
    </citation>
    <scope>NUCLEOTIDE SEQUENCE [LARGE SCALE GENOMIC DNA]</scope>
    <source>
        <strain evidence="4 5">CBS 129764</strain>
    </source>
</reference>
<feature type="domain" description="N-acetyltransferase" evidence="3">
    <location>
        <begin position="78"/>
        <end position="223"/>
    </location>
</feature>
<dbReference type="Proteomes" id="UP001456524">
    <property type="component" value="Unassembled WGS sequence"/>
</dbReference>
<dbReference type="CDD" id="cd04301">
    <property type="entry name" value="NAT_SF"/>
    <property type="match status" value="1"/>
</dbReference>